<dbReference type="Pfam" id="PF00566">
    <property type="entry name" value="RabGAP-TBC"/>
    <property type="match status" value="1"/>
</dbReference>
<dbReference type="GO" id="GO:0005886">
    <property type="term" value="C:plasma membrane"/>
    <property type="evidence" value="ECO:0007669"/>
    <property type="project" value="UniProtKB-ARBA"/>
</dbReference>
<organism evidence="4 5">
    <name type="scientific">Romanomermis culicivorax</name>
    <name type="common">Nematode worm</name>
    <dbReference type="NCBI Taxonomy" id="13658"/>
    <lineage>
        <taxon>Eukaryota</taxon>
        <taxon>Metazoa</taxon>
        <taxon>Ecdysozoa</taxon>
        <taxon>Nematoda</taxon>
        <taxon>Enoplea</taxon>
        <taxon>Dorylaimia</taxon>
        <taxon>Mermithida</taxon>
        <taxon>Mermithoidea</taxon>
        <taxon>Mermithidae</taxon>
        <taxon>Romanomermis</taxon>
    </lineage>
</organism>
<dbReference type="SMART" id="SM00164">
    <property type="entry name" value="TBC"/>
    <property type="match status" value="1"/>
</dbReference>
<keyword evidence="4" id="KW-1185">Reference proteome</keyword>
<evidence type="ECO:0000256" key="1">
    <source>
        <dbReference type="ARBA" id="ARBA00022468"/>
    </source>
</evidence>
<dbReference type="SUPFAM" id="SSF47923">
    <property type="entry name" value="Ypt/Rab-GAP domain of gyp1p"/>
    <property type="match status" value="2"/>
</dbReference>
<dbReference type="Gene3D" id="1.10.8.270">
    <property type="entry name" value="putative rabgap domain of human tbc1 domain family member 14 like domains"/>
    <property type="match status" value="1"/>
</dbReference>
<dbReference type="InterPro" id="IPR035969">
    <property type="entry name" value="Rab-GAP_TBC_sf"/>
</dbReference>
<dbReference type="GO" id="GO:0031267">
    <property type="term" value="F:small GTPase binding"/>
    <property type="evidence" value="ECO:0007669"/>
    <property type="project" value="TreeGrafter"/>
</dbReference>
<dbReference type="InterPro" id="IPR050302">
    <property type="entry name" value="Rab_GAP_TBC_domain"/>
</dbReference>
<dbReference type="Gene3D" id="1.10.472.80">
    <property type="entry name" value="Ypt/Rab-GAP domain of gyp1p, domain 3"/>
    <property type="match status" value="1"/>
</dbReference>
<dbReference type="Gene3D" id="1.10.10.750">
    <property type="entry name" value="Ypt/Rab-GAP domain of gyp1p, domain 1"/>
    <property type="match status" value="1"/>
</dbReference>
<reference evidence="5" key="1">
    <citation type="submission" date="2022-11" db="UniProtKB">
        <authorList>
            <consortium name="WormBaseParasite"/>
        </authorList>
    </citation>
    <scope>IDENTIFICATION</scope>
</reference>
<evidence type="ECO:0000313" key="4">
    <source>
        <dbReference type="Proteomes" id="UP000887565"/>
    </source>
</evidence>
<sequence length="399" mass="46902">MKYEATDVDADQSKEGSINGKEPNNLNQSSQHVENGGIKFELYQQTDRFGFIKQHSDGEYYNSVTYLPLNVIRTREKKWLDMLDNWPYYMNKNFDKVKERCRKGIPPSIRPRAWRYLCGAEFYMTNPQTKDCFKLSLLVCHFSTLESSAQVLDANAHNSRWKEDIAKDIFRQFPDHELFSREGVYGKLGQEDLLRLLQAWTVMQPDEGYCQGQAPIAAALLMQMPVEDAFYCFVQICQRYLPGYYSPGLEAIQLDGDILFALLRRHSYSSYKHLKKHSIDPVLYMIEWFMCAFCRTLPWPSVLRVWDMFFCEGVKVLFKVALVLFKYGLSTRDQLNQCPSMYETVERLKNLPPHIMQEDFLIKKIIELNVTDDELERIHYKQSKVRNSKQSFKSHLPFK</sequence>
<accession>A0A915L7U0</accession>
<dbReference type="PROSITE" id="PS50086">
    <property type="entry name" value="TBC_RABGAP"/>
    <property type="match status" value="1"/>
</dbReference>
<name>A0A915L7U0_ROMCU</name>
<dbReference type="WBParaSite" id="nRc.2.0.1.t46882-RA">
    <property type="protein sequence ID" value="nRc.2.0.1.t46882-RA"/>
    <property type="gene ID" value="nRc.2.0.1.g46882"/>
</dbReference>
<dbReference type="GO" id="GO:0005096">
    <property type="term" value="F:GTPase activator activity"/>
    <property type="evidence" value="ECO:0007669"/>
    <property type="project" value="UniProtKB-KW"/>
</dbReference>
<keyword evidence="1" id="KW-0343">GTPase activation</keyword>
<dbReference type="FunFam" id="1.10.472.80:FF:000008">
    <property type="entry name" value="TBC1 domain family member 10A"/>
    <property type="match status" value="1"/>
</dbReference>
<dbReference type="OMA" id="QICHKYL"/>
<evidence type="ECO:0000256" key="2">
    <source>
        <dbReference type="SAM" id="MobiDB-lite"/>
    </source>
</evidence>
<feature type="compositionally biased region" description="Acidic residues" evidence="2">
    <location>
        <begin position="1"/>
        <end position="10"/>
    </location>
</feature>
<feature type="region of interest" description="Disordered" evidence="2">
    <location>
        <begin position="1"/>
        <end position="31"/>
    </location>
</feature>
<proteinExistence type="predicted"/>
<feature type="domain" description="Rab-GAP TBC" evidence="3">
    <location>
        <begin position="104"/>
        <end position="313"/>
    </location>
</feature>
<dbReference type="Proteomes" id="UP000887565">
    <property type="component" value="Unplaced"/>
</dbReference>
<evidence type="ECO:0000313" key="5">
    <source>
        <dbReference type="WBParaSite" id="nRc.2.0.1.t46882-RA"/>
    </source>
</evidence>
<dbReference type="FunFam" id="1.10.8.270:FF:000007">
    <property type="entry name" value="TBC1 domain family member 10A"/>
    <property type="match status" value="1"/>
</dbReference>
<dbReference type="PANTHER" id="PTHR47219:SF4">
    <property type="entry name" value="TBC1 DOMAIN FAMILY MEMBER 10A"/>
    <property type="match status" value="1"/>
</dbReference>
<evidence type="ECO:0000259" key="3">
    <source>
        <dbReference type="PROSITE" id="PS50086"/>
    </source>
</evidence>
<protein>
    <submittedName>
        <fullName evidence="5">Rab-GAP TBC domain-containing protein</fullName>
    </submittedName>
</protein>
<dbReference type="InterPro" id="IPR000195">
    <property type="entry name" value="Rab-GAP-TBC_dom"/>
</dbReference>
<dbReference type="PANTHER" id="PTHR47219">
    <property type="entry name" value="RAB GTPASE-ACTIVATING PROTEIN 1-LIKE"/>
    <property type="match status" value="1"/>
</dbReference>
<dbReference type="AlphaFoldDB" id="A0A915L7U0"/>
<dbReference type="FunFam" id="1.10.10.750:FF:000001">
    <property type="entry name" value="TBC1 domain family member 10A"/>
    <property type="match status" value="1"/>
</dbReference>
<feature type="compositionally biased region" description="Polar residues" evidence="2">
    <location>
        <begin position="22"/>
        <end position="31"/>
    </location>
</feature>